<comment type="caution">
    <text evidence="12">The sequence shown here is derived from an EMBL/GenBank/DDBJ whole genome shotgun (WGS) entry which is preliminary data.</text>
</comment>
<keyword evidence="13" id="KW-1185">Reference proteome</keyword>
<evidence type="ECO:0000256" key="3">
    <source>
        <dbReference type="ARBA" id="ARBA00004502"/>
    </source>
</evidence>
<evidence type="ECO:0000256" key="11">
    <source>
        <dbReference type="SAM" id="SignalP"/>
    </source>
</evidence>
<name>A0AAV8SJI8_9ROSI</name>
<feature type="chain" id="PRO_5043787597" evidence="11">
    <location>
        <begin position="16"/>
        <end position="177"/>
    </location>
</feature>
<evidence type="ECO:0000256" key="1">
    <source>
        <dbReference type="ARBA" id="ARBA00002582"/>
    </source>
</evidence>
<evidence type="ECO:0000313" key="12">
    <source>
        <dbReference type="EMBL" id="KAJ8752417.1"/>
    </source>
</evidence>
<evidence type="ECO:0000256" key="6">
    <source>
        <dbReference type="ARBA" id="ARBA00022692"/>
    </source>
</evidence>
<dbReference type="Proteomes" id="UP001159364">
    <property type="component" value="Linkage Group LG10"/>
</dbReference>
<gene>
    <name evidence="12" type="ORF">K2173_004053</name>
</gene>
<protein>
    <submittedName>
        <fullName evidence="12">Uncharacterized protein</fullName>
    </submittedName>
</protein>
<evidence type="ECO:0000256" key="9">
    <source>
        <dbReference type="SAM" id="MobiDB-lite"/>
    </source>
</evidence>
<dbReference type="GO" id="GO:0009791">
    <property type="term" value="P:post-embryonic development"/>
    <property type="evidence" value="ECO:0007669"/>
    <property type="project" value="UniProtKB-ARBA"/>
</dbReference>
<evidence type="ECO:0000256" key="4">
    <source>
        <dbReference type="ARBA" id="ARBA00010858"/>
    </source>
</evidence>
<dbReference type="GO" id="GO:0012511">
    <property type="term" value="C:monolayer-surrounded lipid storage body"/>
    <property type="evidence" value="ECO:0007669"/>
    <property type="project" value="InterPro"/>
</dbReference>
<comment type="subcellular location">
    <subcellularLocation>
        <location evidence="3">Lipid droplet</location>
    </subcellularLocation>
    <subcellularLocation>
        <location evidence="2">Membrane</location>
        <topology evidence="2">Multi-pass membrane protein</topology>
    </subcellularLocation>
</comment>
<keyword evidence="5" id="KW-0551">Lipid droplet</keyword>
<comment type="function">
    <text evidence="1">May have a structural role to stabilize the lipid body during desiccation of the seed by preventing coalescence of the oil. Probably interacts with both lipid and phospholipid moieties of lipid bodies. May also provide recognition signals for specific lipase anchorage in lipolysis during seedling growth.</text>
</comment>
<proteinExistence type="inferred from homology"/>
<keyword evidence="6 10" id="KW-0812">Transmembrane</keyword>
<comment type="similarity">
    <text evidence="4">Belongs to the oleosin family.</text>
</comment>
<organism evidence="12 13">
    <name type="scientific">Erythroxylum novogranatense</name>
    <dbReference type="NCBI Taxonomy" id="1862640"/>
    <lineage>
        <taxon>Eukaryota</taxon>
        <taxon>Viridiplantae</taxon>
        <taxon>Streptophyta</taxon>
        <taxon>Embryophyta</taxon>
        <taxon>Tracheophyta</taxon>
        <taxon>Spermatophyta</taxon>
        <taxon>Magnoliopsida</taxon>
        <taxon>eudicotyledons</taxon>
        <taxon>Gunneridae</taxon>
        <taxon>Pentapetalae</taxon>
        <taxon>rosids</taxon>
        <taxon>fabids</taxon>
        <taxon>Malpighiales</taxon>
        <taxon>Erythroxylaceae</taxon>
        <taxon>Erythroxylum</taxon>
    </lineage>
</organism>
<dbReference type="AlphaFoldDB" id="A0AAV8SJI8"/>
<evidence type="ECO:0000256" key="5">
    <source>
        <dbReference type="ARBA" id="ARBA00022677"/>
    </source>
</evidence>
<evidence type="ECO:0000313" key="13">
    <source>
        <dbReference type="Proteomes" id="UP001159364"/>
    </source>
</evidence>
<keyword evidence="7 10" id="KW-1133">Transmembrane helix</keyword>
<dbReference type="GO" id="GO:0048608">
    <property type="term" value="P:reproductive structure development"/>
    <property type="evidence" value="ECO:0007669"/>
    <property type="project" value="UniProtKB-ARBA"/>
</dbReference>
<dbReference type="Pfam" id="PF01277">
    <property type="entry name" value="Oleosin"/>
    <property type="match status" value="1"/>
</dbReference>
<evidence type="ECO:0000256" key="8">
    <source>
        <dbReference type="ARBA" id="ARBA00023136"/>
    </source>
</evidence>
<dbReference type="EMBL" id="JAIWQS010000010">
    <property type="protein sequence ID" value="KAJ8752417.1"/>
    <property type="molecule type" value="Genomic_DNA"/>
</dbReference>
<feature type="region of interest" description="Disordered" evidence="9">
    <location>
        <begin position="23"/>
        <end position="79"/>
    </location>
</feature>
<reference evidence="12 13" key="1">
    <citation type="submission" date="2021-09" db="EMBL/GenBank/DDBJ databases">
        <title>Genomic insights and catalytic innovation underlie evolution of tropane alkaloids biosynthesis.</title>
        <authorList>
            <person name="Wang Y.-J."/>
            <person name="Tian T."/>
            <person name="Huang J.-P."/>
            <person name="Huang S.-X."/>
        </authorList>
    </citation>
    <scope>NUCLEOTIDE SEQUENCE [LARGE SCALE GENOMIC DNA]</scope>
    <source>
        <strain evidence="12">KIB-2018</strain>
        <tissue evidence="12">Leaf</tissue>
    </source>
</reference>
<feature type="compositionally biased region" description="Basic and acidic residues" evidence="9">
    <location>
        <begin position="42"/>
        <end position="53"/>
    </location>
</feature>
<accession>A0AAV8SJI8</accession>
<dbReference type="GO" id="GO:0016020">
    <property type="term" value="C:membrane"/>
    <property type="evidence" value="ECO:0007669"/>
    <property type="project" value="UniProtKB-SubCell"/>
</dbReference>
<dbReference type="InterPro" id="IPR000136">
    <property type="entry name" value="Oleosin"/>
</dbReference>
<feature type="compositionally biased region" description="Polar residues" evidence="9">
    <location>
        <begin position="23"/>
        <end position="35"/>
    </location>
</feature>
<evidence type="ECO:0000256" key="10">
    <source>
        <dbReference type="SAM" id="Phobius"/>
    </source>
</evidence>
<feature type="transmembrane region" description="Helical" evidence="10">
    <location>
        <begin position="101"/>
        <end position="130"/>
    </location>
</feature>
<keyword evidence="11" id="KW-0732">Signal</keyword>
<keyword evidence="8 10" id="KW-0472">Membrane</keyword>
<sequence length="177" mass="20126">MLVRVSFLVLAAVAARIVSNTKRNPPHRLQQSAGDGSNLRHTHTEDKLTDNLSKEMGSSSTKPKRATEKRMKPNSHSKTQTKAYGFDCCILTCLIMVLRPIWILIGIFTFVAVKGMLLFFGFWLVLVNGLSWKYNYLRRKGRNIRECKVNYRILLLTWVDGKINLVVRGIGSFSVIL</sequence>
<evidence type="ECO:0000256" key="2">
    <source>
        <dbReference type="ARBA" id="ARBA00004141"/>
    </source>
</evidence>
<feature type="signal peptide" evidence="11">
    <location>
        <begin position="1"/>
        <end position="15"/>
    </location>
</feature>
<evidence type="ECO:0000256" key="7">
    <source>
        <dbReference type="ARBA" id="ARBA00022989"/>
    </source>
</evidence>